<dbReference type="PANTHER" id="PTHR46698">
    <property type="entry name" value="CROSSVEINLESS 2"/>
    <property type="match status" value="1"/>
</dbReference>
<dbReference type="PANTHER" id="PTHR46698:SF3">
    <property type="entry name" value="TENECTIN ISOFORM 1-RELATED"/>
    <property type="match status" value="1"/>
</dbReference>
<feature type="domain" description="VWFC" evidence="5">
    <location>
        <begin position="5"/>
        <end position="66"/>
    </location>
</feature>
<dbReference type="AlphaFoldDB" id="A0A8K0KIK0"/>
<feature type="compositionally biased region" description="Basic and acidic residues" evidence="4">
    <location>
        <begin position="467"/>
        <end position="476"/>
    </location>
</feature>
<feature type="compositionally biased region" description="Polar residues" evidence="4">
    <location>
        <begin position="923"/>
        <end position="937"/>
    </location>
</feature>
<comment type="subcellular location">
    <subcellularLocation>
        <location evidence="1">Secreted</location>
    </subcellularLocation>
</comment>
<reference evidence="6" key="1">
    <citation type="submission" date="2013-04" db="EMBL/GenBank/DDBJ databases">
        <authorList>
            <person name="Qu J."/>
            <person name="Murali S.C."/>
            <person name="Bandaranaike D."/>
            <person name="Bellair M."/>
            <person name="Blankenburg K."/>
            <person name="Chao H."/>
            <person name="Dinh H."/>
            <person name="Doddapaneni H."/>
            <person name="Downs B."/>
            <person name="Dugan-Rocha S."/>
            <person name="Elkadiri S."/>
            <person name="Gnanaolivu R.D."/>
            <person name="Hernandez B."/>
            <person name="Javaid M."/>
            <person name="Jayaseelan J.C."/>
            <person name="Lee S."/>
            <person name="Li M."/>
            <person name="Ming W."/>
            <person name="Munidasa M."/>
            <person name="Muniz J."/>
            <person name="Nguyen L."/>
            <person name="Ongeri F."/>
            <person name="Osuji N."/>
            <person name="Pu L.-L."/>
            <person name="Puazo M."/>
            <person name="Qu C."/>
            <person name="Quiroz J."/>
            <person name="Raj R."/>
            <person name="Weissenberger G."/>
            <person name="Xin Y."/>
            <person name="Zou X."/>
            <person name="Han Y."/>
            <person name="Richards S."/>
            <person name="Worley K."/>
            <person name="Muzny D."/>
            <person name="Gibbs R."/>
        </authorList>
    </citation>
    <scope>NUCLEOTIDE SEQUENCE</scope>
    <source>
        <strain evidence="6">Sampled in the wild</strain>
    </source>
</reference>
<dbReference type="Gene3D" id="2.10.70.10">
    <property type="entry name" value="Complement Module, domain 1"/>
    <property type="match status" value="1"/>
</dbReference>
<feature type="region of interest" description="Disordered" evidence="4">
    <location>
        <begin position="290"/>
        <end position="393"/>
    </location>
</feature>
<evidence type="ECO:0000313" key="6">
    <source>
        <dbReference type="EMBL" id="KAG8234330.1"/>
    </source>
</evidence>
<evidence type="ECO:0000313" key="7">
    <source>
        <dbReference type="Proteomes" id="UP000792457"/>
    </source>
</evidence>
<feature type="compositionally biased region" description="Basic and acidic residues" evidence="4">
    <location>
        <begin position="384"/>
        <end position="393"/>
    </location>
</feature>
<feature type="compositionally biased region" description="Acidic residues" evidence="4">
    <location>
        <begin position="367"/>
        <end position="379"/>
    </location>
</feature>
<feature type="compositionally biased region" description="Basic and acidic residues" evidence="4">
    <location>
        <begin position="661"/>
        <end position="683"/>
    </location>
</feature>
<feature type="compositionally biased region" description="Basic and acidic residues" evidence="4">
    <location>
        <begin position="499"/>
        <end position="508"/>
    </location>
</feature>
<feature type="non-terminal residue" evidence="6">
    <location>
        <position position="1"/>
    </location>
</feature>
<name>A0A8K0KIK0_LADFU</name>
<evidence type="ECO:0000256" key="2">
    <source>
        <dbReference type="ARBA" id="ARBA00022525"/>
    </source>
</evidence>
<feature type="compositionally biased region" description="Basic and acidic residues" evidence="4">
    <location>
        <begin position="587"/>
        <end position="610"/>
    </location>
</feature>
<keyword evidence="7" id="KW-1185">Reference proteome</keyword>
<feature type="compositionally biased region" description="Acidic residues" evidence="4">
    <location>
        <begin position="417"/>
        <end position="428"/>
    </location>
</feature>
<feature type="region of interest" description="Disordered" evidence="4">
    <location>
        <begin position="873"/>
        <end position="967"/>
    </location>
</feature>
<gene>
    <name evidence="6" type="ORF">J437_LFUL017734</name>
</gene>
<feature type="compositionally biased region" description="Basic and acidic residues" evidence="4">
    <location>
        <begin position="886"/>
        <end position="916"/>
    </location>
</feature>
<protein>
    <recommendedName>
        <fullName evidence="5">VWFC domain-containing protein</fullName>
    </recommendedName>
</protein>
<proteinExistence type="predicted"/>
<feature type="compositionally biased region" description="Basic and acidic residues" evidence="4">
    <location>
        <begin position="483"/>
        <end position="492"/>
    </location>
</feature>
<keyword evidence="3" id="KW-0732">Signal</keyword>
<evidence type="ECO:0000256" key="1">
    <source>
        <dbReference type="ARBA" id="ARBA00004613"/>
    </source>
</evidence>
<organism evidence="6 7">
    <name type="scientific">Ladona fulva</name>
    <name type="common">Scarce chaser dragonfly</name>
    <name type="synonym">Libellula fulva</name>
    <dbReference type="NCBI Taxonomy" id="123851"/>
    <lineage>
        <taxon>Eukaryota</taxon>
        <taxon>Metazoa</taxon>
        <taxon>Ecdysozoa</taxon>
        <taxon>Arthropoda</taxon>
        <taxon>Hexapoda</taxon>
        <taxon>Insecta</taxon>
        <taxon>Pterygota</taxon>
        <taxon>Palaeoptera</taxon>
        <taxon>Odonata</taxon>
        <taxon>Epiprocta</taxon>
        <taxon>Anisoptera</taxon>
        <taxon>Libelluloidea</taxon>
        <taxon>Libellulidae</taxon>
        <taxon>Ladona</taxon>
    </lineage>
</organism>
<feature type="compositionally biased region" description="Basic and acidic residues" evidence="4">
    <location>
        <begin position="706"/>
        <end position="733"/>
    </location>
</feature>
<feature type="domain" description="VWFC" evidence="5">
    <location>
        <begin position="96"/>
        <end position="157"/>
    </location>
</feature>
<dbReference type="OrthoDB" id="10068079at2759"/>
<evidence type="ECO:0000256" key="3">
    <source>
        <dbReference type="ARBA" id="ARBA00022729"/>
    </source>
</evidence>
<dbReference type="SUPFAM" id="SSF57603">
    <property type="entry name" value="FnI-like domain"/>
    <property type="match status" value="3"/>
</dbReference>
<feature type="domain" description="VWFC" evidence="5">
    <location>
        <begin position="199"/>
        <end position="283"/>
    </location>
</feature>
<dbReference type="Proteomes" id="UP000792457">
    <property type="component" value="Unassembled WGS sequence"/>
</dbReference>
<feature type="compositionally biased region" description="Acidic residues" evidence="4">
    <location>
        <begin position="684"/>
        <end position="696"/>
    </location>
</feature>
<feature type="region of interest" description="Disordered" evidence="4">
    <location>
        <begin position="642"/>
        <end position="844"/>
    </location>
</feature>
<sequence length="967" mass="106447">PSGGCYYNYQHYAEGDRIATNEPCLNCTCRNRMLMCYLRVCPFTKAIGQDCTVEKKADQCCPVITCPEVPVQLISSSTESSHGDETGVGFPDDYGCTIDNVFYTDGAQVPSDWKKPCELCYCIRNRTTCVIQECTLQLDGCTPVYQEGICCPVRYNCDYQDHPHFGITTLRPTTTTTTTTTTTLPPTTTPPVTASPLGCRYESEMYEDGELITPISGIDAAKSNASPCQHCYCMRGDIVCAVQECGTPMEDAATGVAGANGAGQNCTALLPPPGKCCPEAYQCESHPVGKPEMGSSVSEHEPTVSDDGSETLPTTHAPAEAVEEDEGQKEEKPIFSIDDEEKPVVHPEIPLTVTDGPTAEVEKPTEAEGEEEKGEEEPIVPESETERPGVTAEEHFTTSFGIDVSHMSTEGIRAEDESGEPSGEEAVEQGEAQSSTEKGLHETEAPSVEVSTEKEVHETEAPAIEVSTEKEIHHSEAPSVEFSTEKGLHETEIPAEDVSTEKEVHETEAPAVETSTEKGEHETLAPAVEYLYFVLFYIMVDLSTEKPSDVSGTEQEKEAITEGQEIEAAGTTEKIQIVPGTEEEEHEISTDVEEQRPQEEVTTEAVKEEGSSEVVTEPEKLEPEVISEGEKLEEVTTVKIHVSEKPEMEVPLEVETGTEAEEIKEPTTEKYHEVTEAEKHEPEDEHTEEEAVEEITIENVEVITEPTKHEPEIETEKEHEKSEEEKDHEKSTEKPLTVTEPEIVKEPETGHTVTDGEVVEEVTTDKTHFVMEEKPGSEEETPAEHVTEGEKLEGSTEKEQEVSEPTDHKPEFHPEEEHTPSEGEKFEETTEPRKEEPGKEVTDAYVEVFTTEKSHVVSEPESEEPEHITLGEKVEEATSEGPHMIPEGHKPEEEQATEVQKETEFLTEGPKEEQEVHVYPTAFPTTSGEEQLSFTSTPPHHEPMPPVPDLGGITMPDGGKKSNNSFS</sequence>
<feature type="compositionally biased region" description="Acidic residues" evidence="4">
    <location>
        <begin position="650"/>
        <end position="660"/>
    </location>
</feature>
<evidence type="ECO:0000256" key="4">
    <source>
        <dbReference type="SAM" id="MobiDB-lite"/>
    </source>
</evidence>
<dbReference type="InterPro" id="IPR001007">
    <property type="entry name" value="VWF_dom"/>
</dbReference>
<dbReference type="GO" id="GO:0005576">
    <property type="term" value="C:extracellular region"/>
    <property type="evidence" value="ECO:0007669"/>
    <property type="project" value="UniProtKB-SubCell"/>
</dbReference>
<dbReference type="SMART" id="SM00214">
    <property type="entry name" value="VWC"/>
    <property type="match status" value="3"/>
</dbReference>
<evidence type="ECO:0000259" key="5">
    <source>
        <dbReference type="SMART" id="SM00214"/>
    </source>
</evidence>
<accession>A0A8K0KIK0</accession>
<feature type="region of interest" description="Disordered" evidence="4">
    <location>
        <begin position="579"/>
        <end position="624"/>
    </location>
</feature>
<dbReference type="InterPro" id="IPR052424">
    <property type="entry name" value="Kielin_Chordin-BMP_Reg"/>
</dbReference>
<reference evidence="6" key="2">
    <citation type="submission" date="2017-10" db="EMBL/GenBank/DDBJ databases">
        <title>Ladona fulva Genome sequencing and assembly.</title>
        <authorList>
            <person name="Murali S."/>
            <person name="Richards S."/>
            <person name="Bandaranaike D."/>
            <person name="Bellair M."/>
            <person name="Blankenburg K."/>
            <person name="Chao H."/>
            <person name="Dinh H."/>
            <person name="Doddapaneni H."/>
            <person name="Dugan-Rocha S."/>
            <person name="Elkadiri S."/>
            <person name="Gnanaolivu R."/>
            <person name="Hernandez B."/>
            <person name="Skinner E."/>
            <person name="Javaid M."/>
            <person name="Lee S."/>
            <person name="Li M."/>
            <person name="Ming W."/>
            <person name="Munidasa M."/>
            <person name="Muniz J."/>
            <person name="Nguyen L."/>
            <person name="Hughes D."/>
            <person name="Osuji N."/>
            <person name="Pu L.-L."/>
            <person name="Puazo M."/>
            <person name="Qu C."/>
            <person name="Quiroz J."/>
            <person name="Raj R."/>
            <person name="Weissenberger G."/>
            <person name="Xin Y."/>
            <person name="Zou X."/>
            <person name="Han Y."/>
            <person name="Worley K."/>
            <person name="Muzny D."/>
            <person name="Gibbs R."/>
        </authorList>
    </citation>
    <scope>NUCLEOTIDE SEQUENCE</scope>
    <source>
        <strain evidence="6">Sampled in the wild</strain>
    </source>
</reference>
<comment type="caution">
    <text evidence="6">The sequence shown here is derived from an EMBL/GenBank/DDBJ whole genome shotgun (WGS) entry which is preliminary data.</text>
</comment>
<feature type="region of interest" description="Disordered" evidence="4">
    <location>
        <begin position="412"/>
        <end position="520"/>
    </location>
</feature>
<feature type="compositionally biased region" description="Basic and acidic residues" evidence="4">
    <location>
        <begin position="451"/>
        <end position="460"/>
    </location>
</feature>
<keyword evidence="2" id="KW-0964">Secreted</keyword>
<feature type="compositionally biased region" description="Basic and acidic residues" evidence="4">
    <location>
        <begin position="763"/>
        <end position="842"/>
    </location>
</feature>
<dbReference type="EMBL" id="KZ308797">
    <property type="protein sequence ID" value="KAG8234330.1"/>
    <property type="molecule type" value="Genomic_DNA"/>
</dbReference>